<feature type="binding site" evidence="2">
    <location>
        <position position="43"/>
    </location>
    <ligand>
        <name>FAD</name>
        <dbReference type="ChEBI" id="CHEBI:57692"/>
    </ligand>
</feature>
<feature type="binding site" evidence="2">
    <location>
        <position position="51"/>
    </location>
    <ligand>
        <name>FAD</name>
        <dbReference type="ChEBI" id="CHEBI:57692"/>
    </ligand>
</feature>
<proteinExistence type="evidence at protein level"/>
<keyword evidence="2" id="KW-0274">FAD</keyword>
<feature type="binding site" evidence="2">
    <location>
        <position position="24"/>
    </location>
    <ligand>
        <name>FAD</name>
        <dbReference type="ChEBI" id="CHEBI:57692"/>
    </ligand>
</feature>
<accession>I3IEE4</accession>
<gene>
    <name evidence="1" type="ORF">O59_000450</name>
</gene>
<keyword evidence="2" id="KW-0547">Nucleotide-binding</keyword>
<organism evidence="1">
    <name type="scientific">Cellvibrio sp. BR</name>
    <dbReference type="NCBI Taxonomy" id="1134474"/>
    <lineage>
        <taxon>Bacteria</taxon>
        <taxon>Pseudomonadati</taxon>
        <taxon>Pseudomonadota</taxon>
        <taxon>Gammaproteobacteria</taxon>
        <taxon>Cellvibrionales</taxon>
        <taxon>Cellvibrionaceae</taxon>
        <taxon>Cellvibrio</taxon>
    </lineage>
</organism>
<feature type="binding site" evidence="2">
    <location>
        <position position="45"/>
    </location>
    <ligand>
        <name>FAD</name>
        <dbReference type="ChEBI" id="CHEBI:57692"/>
    </ligand>
</feature>
<feature type="binding site" evidence="2">
    <location>
        <position position="109"/>
    </location>
    <ligand>
        <name>FAD</name>
        <dbReference type="ChEBI" id="CHEBI:57692"/>
    </ligand>
</feature>
<feature type="binding site" evidence="2">
    <location>
        <position position="23"/>
    </location>
    <ligand>
        <name>FAD</name>
        <dbReference type="ChEBI" id="CHEBI:57692"/>
    </ligand>
</feature>
<feature type="binding site" evidence="2">
    <location>
        <position position="62"/>
    </location>
    <ligand>
        <name>FAD</name>
        <dbReference type="ChEBI" id="CHEBI:57692"/>
    </ligand>
</feature>
<accession>A0ACD6B9Q3</accession>
<dbReference type="EMBL" id="AICM01000001">
    <property type="protein sequence ID" value="EIK46429.1"/>
    <property type="molecule type" value="Genomic_DNA"/>
</dbReference>
<reference evidence="2" key="2">
    <citation type="journal article" date="2014" name="J. Mol. Catal., B Enzym.">
        <title>Exploring nicotinamide cofactor promiscuity in NAD(P)H-dependent flavin containing monooxygenases (FMOs) using natural variation within the phosphate binding loop. Structure and activity of FMOs from &lt;i&gt;Cellvibrio&lt;/i&gt; sp. BR and &lt;i&gt;Pseudomonas stutzeri&lt;/i&gt; NF13.</title>
        <authorList>
            <person name="Jensen C.N."/>
            <person name="Ali S.T."/>
            <person name="Allen M.J."/>
            <person name="Grogan G."/>
        </authorList>
    </citation>
    <scope>X-RAY CRYSTALLOGRAPHY (2.39 ANGSTROMS) OF 1-361 IN COMPLEX WITH FAD</scope>
</reference>
<evidence type="ECO:0007829" key="2">
    <source>
        <dbReference type="PDB" id="4USQ"/>
    </source>
</evidence>
<feature type="binding site" evidence="2">
    <location>
        <position position="340"/>
    </location>
    <ligand>
        <name>FAD</name>
        <dbReference type="ChEBI" id="CHEBI:57692"/>
    </ligand>
</feature>
<dbReference type="PDB" id="4USQ">
    <property type="method" value="X-ray"/>
    <property type="resolution" value="2.39 A"/>
    <property type="chains" value="A/F=1-361"/>
</dbReference>
<evidence type="ECO:0000313" key="1">
    <source>
        <dbReference type="EMBL" id="EIK46429.1"/>
    </source>
</evidence>
<sequence>MDTPVMDSTDTDSTDIVIIGGGQAALSVAYYLRRSKYSFVMLDAEQTPGGAWLHGWDSLRLFSPSTWSSLSGWQMPPTGETYPSRDQVVDYLRHYESRYEFPVQRPVWVSAVNNLGDRLEVVSERQQWRARVVISATGTWRNPFIPAYPGADLFQGAQLHSAHYQSPAPFAGQKVLVVGGGNSGAQILAEVSRVADCTWVTTSEPIFLPDDVDGRVLFQRATDRWKAAQEGREIEQPVGGLGDVVMVPPVKEARERGALHAVRPFTRFTANGVVWADGTGSAVDAVIWCTGFRPALAHLQSLGVINPDGKVDLAGTRSLQEPRLWLLGYGEWTGLASATLIGVGRSARATAEEIIQYLDSA</sequence>
<name>A0ACD6B9Q3_9GAMM</name>
<keyword evidence="2" id="KW-0002">3D-structure</keyword>
<feature type="binding site" evidence="2">
    <location>
        <position position="141"/>
    </location>
    <ligand>
        <name>FAD</name>
        <dbReference type="ChEBI" id="CHEBI:57692"/>
    </ligand>
</feature>
<reference evidence="1" key="1">
    <citation type="submission" date="2012-05" db="EMBL/GenBank/DDBJ databases">
        <authorList>
            <person name="Peng Y.Y."/>
            <person name="Li N.Z."/>
            <person name="Xia T."/>
            <person name="Qiu R.R."/>
        </authorList>
    </citation>
    <scope>NUCLEOTIDE SEQUENCE</scope>
    <source>
        <strain evidence="1">BR</strain>
    </source>
</reference>
<protein>
    <submittedName>
        <fullName evidence="1">Pyridine nucleotide-disulfide oxidoreductase</fullName>
    </submittedName>
</protein>
<feature type="binding site" evidence="2">
    <location>
        <position position="21"/>
    </location>
    <ligand>
        <name>FAD</name>
        <dbReference type="ChEBI" id="CHEBI:57692"/>
    </ligand>
</feature>
<comment type="caution">
    <text evidence="1">The sequence shown here is derived from an EMBL/GenBank/DDBJ whole genome shotgun (WGS) entry which is preliminary data.</text>
</comment>
<keyword evidence="2" id="KW-0285">Flavoprotein</keyword>